<dbReference type="Proteomes" id="UP001530293">
    <property type="component" value="Unassembled WGS sequence"/>
</dbReference>
<protein>
    <submittedName>
        <fullName evidence="1">Uncharacterized protein</fullName>
    </submittedName>
</protein>
<organism evidence="1 2">
    <name type="scientific">Discostella pseudostelligera</name>
    <dbReference type="NCBI Taxonomy" id="259834"/>
    <lineage>
        <taxon>Eukaryota</taxon>
        <taxon>Sar</taxon>
        <taxon>Stramenopiles</taxon>
        <taxon>Ochrophyta</taxon>
        <taxon>Bacillariophyta</taxon>
        <taxon>Coscinodiscophyceae</taxon>
        <taxon>Thalassiosirophycidae</taxon>
        <taxon>Stephanodiscales</taxon>
        <taxon>Stephanodiscaceae</taxon>
        <taxon>Discostella</taxon>
    </lineage>
</organism>
<comment type="caution">
    <text evidence="1">The sequence shown here is derived from an EMBL/GenBank/DDBJ whole genome shotgun (WGS) entry which is preliminary data.</text>
</comment>
<name>A0ABD3MZ27_9STRA</name>
<accession>A0ABD3MZ27</accession>
<keyword evidence="2" id="KW-1185">Reference proteome</keyword>
<sequence>MSFLQAASAKIITNKILNKQVDTDSFGGGRDIHTLTETLRLLLVEEECEAINNCDGKDNNLARSLAMDFAYSLVKSSPFGCRGCKKYSGNSSSGTDLPVGSLATDMPSRAACKCCKVALLIPGEPRTTKKKRRRSESRSNFRGLSRHRNFPMCFLRNGLDGDERWDPTLLGQIQIKYVTSLAEVIQYLAYATSLPDHLRPLDGIVLLGVGDLLPKQNINMELTHLLSMLSDTANALEENGRSLIESTSARSIEHATRHRRCSIVATIEKSAYSLIHQNVVRYLHHWVDFISIVSPLHHGDAPPDQEDTAANCSEWELVYRNTPMFEMLSGASVTPTEQDVSLKFWVQMLESKSGEDHLGPMHRISWK</sequence>
<evidence type="ECO:0000313" key="1">
    <source>
        <dbReference type="EMBL" id="KAL3769159.1"/>
    </source>
</evidence>
<dbReference type="EMBL" id="JALLBG020000057">
    <property type="protein sequence ID" value="KAL3769159.1"/>
    <property type="molecule type" value="Genomic_DNA"/>
</dbReference>
<evidence type="ECO:0000313" key="2">
    <source>
        <dbReference type="Proteomes" id="UP001530293"/>
    </source>
</evidence>
<dbReference type="AlphaFoldDB" id="A0ABD3MZ27"/>
<proteinExistence type="predicted"/>
<reference evidence="1 2" key="1">
    <citation type="submission" date="2024-10" db="EMBL/GenBank/DDBJ databases">
        <title>Updated reference genomes for cyclostephanoid diatoms.</title>
        <authorList>
            <person name="Roberts W.R."/>
            <person name="Alverson A.J."/>
        </authorList>
    </citation>
    <scope>NUCLEOTIDE SEQUENCE [LARGE SCALE GENOMIC DNA]</scope>
    <source>
        <strain evidence="1 2">AJA232-27</strain>
    </source>
</reference>
<gene>
    <name evidence="1" type="ORF">ACHAWU_001227</name>
</gene>